<dbReference type="RefSeq" id="WP_233926183.1">
    <property type="nucleotide sequence ID" value="NZ_JAJVKT010000037.1"/>
</dbReference>
<keyword evidence="3" id="KW-0732">Signal</keyword>
<evidence type="ECO:0000256" key="1">
    <source>
        <dbReference type="ARBA" id="ARBA00005622"/>
    </source>
</evidence>
<evidence type="ECO:0000256" key="2">
    <source>
        <dbReference type="ARBA" id="ARBA00022801"/>
    </source>
</evidence>
<dbReference type="PANTHER" id="PTHR40841">
    <property type="entry name" value="SIDEROPHORE TRIACETYLFUSARININE C ESTERASE"/>
    <property type="match status" value="1"/>
</dbReference>
<comment type="similarity">
    <text evidence="1">Belongs to the esterase D family.</text>
</comment>
<evidence type="ECO:0000313" key="5">
    <source>
        <dbReference type="Proteomes" id="UP001107961"/>
    </source>
</evidence>
<evidence type="ECO:0000313" key="4">
    <source>
        <dbReference type="EMBL" id="MCE7511046.1"/>
    </source>
</evidence>
<dbReference type="InterPro" id="IPR000801">
    <property type="entry name" value="Esterase-like"/>
</dbReference>
<keyword evidence="5" id="KW-1185">Reference proteome</keyword>
<reference evidence="4" key="1">
    <citation type="submission" date="2022-01" db="EMBL/GenBank/DDBJ databases">
        <authorList>
            <person name="Karlyshev A.V."/>
            <person name="Jaspars M."/>
        </authorList>
    </citation>
    <scope>NUCLEOTIDE SEQUENCE</scope>
    <source>
        <strain evidence="4">AGSA3-2</strain>
    </source>
</reference>
<dbReference type="SUPFAM" id="SSF53474">
    <property type="entry name" value="alpha/beta-Hydrolases"/>
    <property type="match status" value="1"/>
</dbReference>
<dbReference type="EMBL" id="JAJVKT010000037">
    <property type="protein sequence ID" value="MCE7511046.1"/>
    <property type="molecule type" value="Genomic_DNA"/>
</dbReference>
<comment type="caution">
    <text evidence="4">The sequence shown here is derived from an EMBL/GenBank/DDBJ whole genome shotgun (WGS) entry which is preliminary data.</text>
</comment>
<feature type="chain" id="PRO_5040113161" evidence="3">
    <location>
        <begin position="28"/>
        <end position="286"/>
    </location>
</feature>
<keyword evidence="2" id="KW-0378">Hydrolase</keyword>
<sequence>MPIVFILRGGVIALLCCTGLIALNASADDTPVTLSGTREWLLTNAEGHPYRIMISEPEGELPYTGGYPVLYVLDANAYFASLHEAKRAQKAYRKAIIVGIGYPGDKPLNFLRRSYDFSPPVPEDRNDPPQGGQDQLLDFIEKTLMPKVAEHYTVDEDQQSLYGHSFGGMFAVYTLFTRPELFDHIVSASPSLWWHDHYLLPPERHFTEQAMDRKIDVTHTSLALIVAERDSPQEVQNAVALQKRLQPLSALGLRSSVTVIEAEDHMSVPFRIENLVLREVLTARRR</sequence>
<dbReference type="Gene3D" id="3.40.50.1820">
    <property type="entry name" value="alpha/beta hydrolase"/>
    <property type="match status" value="1"/>
</dbReference>
<dbReference type="InterPro" id="IPR029058">
    <property type="entry name" value="AB_hydrolase_fold"/>
</dbReference>
<organism evidence="4 5">
    <name type="scientific">Alloalcanivorax xenomutans</name>
    <dbReference type="NCBI Taxonomy" id="1094342"/>
    <lineage>
        <taxon>Bacteria</taxon>
        <taxon>Pseudomonadati</taxon>
        <taxon>Pseudomonadota</taxon>
        <taxon>Gammaproteobacteria</taxon>
        <taxon>Oceanospirillales</taxon>
        <taxon>Alcanivoracaceae</taxon>
        <taxon>Alloalcanivorax</taxon>
    </lineage>
</organism>
<protein>
    <submittedName>
        <fullName evidence="4">Prolyl oligopeptidase family serine peptidase</fullName>
    </submittedName>
</protein>
<dbReference type="Pfam" id="PF00756">
    <property type="entry name" value="Esterase"/>
    <property type="match status" value="1"/>
</dbReference>
<gene>
    <name evidence="4" type="ORF">LZG35_20620</name>
</gene>
<accession>A0A9Q3W885</accession>
<feature type="signal peptide" evidence="3">
    <location>
        <begin position="1"/>
        <end position="27"/>
    </location>
</feature>
<evidence type="ECO:0000256" key="3">
    <source>
        <dbReference type="SAM" id="SignalP"/>
    </source>
</evidence>
<dbReference type="InterPro" id="IPR052558">
    <property type="entry name" value="Siderophore_Hydrolase_D"/>
</dbReference>
<proteinExistence type="inferred from homology"/>
<name>A0A9Q3W885_9GAMM</name>
<dbReference type="AlphaFoldDB" id="A0A9Q3W885"/>
<dbReference type="Proteomes" id="UP001107961">
    <property type="component" value="Unassembled WGS sequence"/>
</dbReference>
<dbReference type="GO" id="GO:0016788">
    <property type="term" value="F:hydrolase activity, acting on ester bonds"/>
    <property type="evidence" value="ECO:0007669"/>
    <property type="project" value="TreeGrafter"/>
</dbReference>
<dbReference type="PANTHER" id="PTHR40841:SF2">
    <property type="entry name" value="SIDEROPHORE-DEGRADING ESTERASE (EUROFUNG)"/>
    <property type="match status" value="1"/>
</dbReference>